<proteinExistence type="predicted"/>
<dbReference type="SUPFAM" id="SSF57667">
    <property type="entry name" value="beta-beta-alpha zinc fingers"/>
    <property type="match status" value="3"/>
</dbReference>
<keyword evidence="3" id="KW-1185">Reference proteome</keyword>
<dbReference type="InterPro" id="IPR036236">
    <property type="entry name" value="Znf_C2H2_sf"/>
</dbReference>
<dbReference type="Pfam" id="PF12874">
    <property type="entry name" value="zf-met"/>
    <property type="match status" value="3"/>
</dbReference>
<evidence type="ECO:0000259" key="1">
    <source>
        <dbReference type="PROSITE" id="PS00028"/>
    </source>
</evidence>
<dbReference type="EMBL" id="JAHLQT010034478">
    <property type="protein sequence ID" value="KAG7158631.1"/>
    <property type="molecule type" value="Genomic_DNA"/>
</dbReference>
<dbReference type="PANTHER" id="PTHR45762:SF3">
    <property type="entry name" value="ZINC-FINGER PROTEIN AT 72D, ISOFORM B"/>
    <property type="match status" value="1"/>
</dbReference>
<dbReference type="SMART" id="SM00451">
    <property type="entry name" value="ZnF_U1"/>
    <property type="match status" value="3"/>
</dbReference>
<protein>
    <submittedName>
        <fullName evidence="2">Zinc finger matrin-type protein 3-like 1</fullName>
    </submittedName>
</protein>
<dbReference type="InterPro" id="IPR013087">
    <property type="entry name" value="Znf_C2H2_type"/>
</dbReference>
<accession>A0A8J5MP46</accession>
<reference evidence="2" key="1">
    <citation type="journal article" date="2021" name="Sci. Adv.">
        <title>The American lobster genome reveals insights on longevity, neural, and immune adaptations.</title>
        <authorList>
            <person name="Polinski J.M."/>
            <person name="Zimin A.V."/>
            <person name="Clark K.F."/>
            <person name="Kohn A.B."/>
            <person name="Sadowski N."/>
            <person name="Timp W."/>
            <person name="Ptitsyn A."/>
            <person name="Khanna P."/>
            <person name="Romanova D.Y."/>
            <person name="Williams P."/>
            <person name="Greenwood S.J."/>
            <person name="Moroz L.L."/>
            <person name="Walt D.R."/>
            <person name="Bodnar A.G."/>
        </authorList>
    </citation>
    <scope>NUCLEOTIDE SEQUENCE</scope>
    <source>
        <strain evidence="2">GMGI-L3</strain>
    </source>
</reference>
<comment type="caution">
    <text evidence="2">The sequence shown here is derived from an EMBL/GenBank/DDBJ whole genome shotgun (WGS) entry which is preliminary data.</text>
</comment>
<dbReference type="InterPro" id="IPR003604">
    <property type="entry name" value="Matrin/U1-like-C_Znf_C2H2"/>
</dbReference>
<organism evidence="2 3">
    <name type="scientific">Homarus americanus</name>
    <name type="common">American lobster</name>
    <dbReference type="NCBI Taxonomy" id="6706"/>
    <lineage>
        <taxon>Eukaryota</taxon>
        <taxon>Metazoa</taxon>
        <taxon>Ecdysozoa</taxon>
        <taxon>Arthropoda</taxon>
        <taxon>Crustacea</taxon>
        <taxon>Multicrustacea</taxon>
        <taxon>Malacostraca</taxon>
        <taxon>Eumalacostraca</taxon>
        <taxon>Eucarida</taxon>
        <taxon>Decapoda</taxon>
        <taxon>Pleocyemata</taxon>
        <taxon>Astacidea</taxon>
        <taxon>Nephropoidea</taxon>
        <taxon>Nephropidae</taxon>
        <taxon>Homarus</taxon>
    </lineage>
</organism>
<dbReference type="GO" id="GO:0003676">
    <property type="term" value="F:nucleic acid binding"/>
    <property type="evidence" value="ECO:0007669"/>
    <property type="project" value="InterPro"/>
</dbReference>
<sequence>MARLEKLVTTQITYSPTSGVTEALELGVLVRTFLGTQEFYECKVCNRSMAGITPAQSHLEGSRHIKALRNQAYSSVLRASSGLNISNDNIHSATHFDPPARYQPASTPLPAVDLQISSRDSTSEVNSETLSSAMKRGIVRQEFVFGQTQMTCTLCSITCSGEVPMNQHLLGEPHMKRQRRIDLRDDNSPPIARSLGIRQSSSVPALTHDLSTSFKQFDSLNLDECKSSPKGNLQSEKEKGILIKTMEGVQCVVCSITCNGEVTMTAHLSGDQHRKKLRAHNSYKQYGVAAELRMDCTSPYSTSGSSSPSRNSISNEPIRSSAANAFQDIDRLSTSYQVTDNLRDVQIYEPSDPLDDLFE</sequence>
<dbReference type="PANTHER" id="PTHR45762">
    <property type="entry name" value="ZINC FINGER RNA-BINDING PROTEIN"/>
    <property type="match status" value="1"/>
</dbReference>
<dbReference type="Proteomes" id="UP000747542">
    <property type="component" value="Unassembled WGS sequence"/>
</dbReference>
<evidence type="ECO:0000313" key="3">
    <source>
        <dbReference type="Proteomes" id="UP000747542"/>
    </source>
</evidence>
<gene>
    <name evidence="2" type="primary">Zmat3-L1</name>
    <name evidence="2" type="ORF">Hamer_G011288</name>
</gene>
<dbReference type="Gene3D" id="3.30.160.60">
    <property type="entry name" value="Classic Zinc Finger"/>
    <property type="match status" value="3"/>
</dbReference>
<dbReference type="AlphaFoldDB" id="A0A8J5MP46"/>
<dbReference type="GO" id="GO:0008270">
    <property type="term" value="F:zinc ion binding"/>
    <property type="evidence" value="ECO:0007669"/>
    <property type="project" value="InterPro"/>
</dbReference>
<feature type="domain" description="C2H2-type" evidence="1">
    <location>
        <begin position="42"/>
        <end position="64"/>
    </location>
</feature>
<name>A0A8J5MP46_HOMAM</name>
<evidence type="ECO:0000313" key="2">
    <source>
        <dbReference type="EMBL" id="KAG7158631.1"/>
    </source>
</evidence>
<dbReference type="SMART" id="SM00355">
    <property type="entry name" value="ZnF_C2H2"/>
    <property type="match status" value="3"/>
</dbReference>
<dbReference type="PROSITE" id="PS00028">
    <property type="entry name" value="ZINC_FINGER_C2H2_1"/>
    <property type="match status" value="1"/>
</dbReference>